<evidence type="ECO:0000313" key="2">
    <source>
        <dbReference type="Proteomes" id="UP000625804"/>
    </source>
</evidence>
<dbReference type="Proteomes" id="UP000625804">
    <property type="component" value="Unassembled WGS sequence"/>
</dbReference>
<keyword evidence="2" id="KW-1185">Reference proteome</keyword>
<dbReference type="Pfam" id="PF13076">
    <property type="entry name" value="Fur_reg_FbpA"/>
    <property type="match status" value="1"/>
</dbReference>
<sequence length="57" mass="6828">MFCNINERKDYFIEILINHGLYKMPDGRQLYEASEKELKKELCLITNNQFPFCPISQ</sequence>
<proteinExistence type="predicted"/>
<dbReference type="AlphaFoldDB" id="A0A8J8GFQ8"/>
<dbReference type="RefSeq" id="WP_173730185.1">
    <property type="nucleotide sequence ID" value="NZ_JABTTE010000003.1"/>
</dbReference>
<comment type="caution">
    <text evidence="1">The sequence shown here is derived from an EMBL/GenBank/DDBJ whole genome shotgun (WGS) entry which is preliminary data.</text>
</comment>
<name>A0A8J8GFQ8_9BACI</name>
<accession>A0A8J8GFQ8</accession>
<gene>
    <name evidence="1" type="primary">fbpA</name>
    <name evidence="1" type="ORF">HR057_04300</name>
</gene>
<dbReference type="InterPro" id="IPR025072">
    <property type="entry name" value="Fur_reg_FbpA"/>
</dbReference>
<protein>
    <submittedName>
        <fullName evidence="1">Fur-regulated basic protein FbpA</fullName>
    </submittedName>
</protein>
<organism evidence="1 2">
    <name type="scientific">Calidifontibacillus erzurumensis</name>
    <dbReference type="NCBI Taxonomy" id="2741433"/>
    <lineage>
        <taxon>Bacteria</taxon>
        <taxon>Bacillati</taxon>
        <taxon>Bacillota</taxon>
        <taxon>Bacilli</taxon>
        <taxon>Bacillales</taxon>
        <taxon>Bacillaceae</taxon>
        <taxon>Calidifontibacillus/Schinkia group</taxon>
        <taxon>Calidifontibacillus</taxon>
    </lineage>
</organism>
<reference evidence="1" key="1">
    <citation type="submission" date="2020-06" db="EMBL/GenBank/DDBJ databases">
        <title>A novel thermopfilic bacterium from Erzurum, Turkey.</title>
        <authorList>
            <person name="Adiguzel A."/>
            <person name="Ay H."/>
            <person name="Baltaci M.O."/>
        </authorList>
    </citation>
    <scope>NUCLEOTIDE SEQUENCE</scope>
    <source>
        <strain evidence="1">P2</strain>
    </source>
</reference>
<dbReference type="EMBL" id="JABTTE010000003">
    <property type="protein sequence ID" value="NSL50986.1"/>
    <property type="molecule type" value="Genomic_DNA"/>
</dbReference>
<evidence type="ECO:0000313" key="1">
    <source>
        <dbReference type="EMBL" id="NSL50986.1"/>
    </source>
</evidence>